<evidence type="ECO:0000313" key="2">
    <source>
        <dbReference type="Proteomes" id="UP000006729"/>
    </source>
</evidence>
<dbReference type="EMBL" id="CM009308">
    <property type="protein sequence ID" value="PNS90070.1"/>
    <property type="molecule type" value="Genomic_DNA"/>
</dbReference>
<dbReference type="Proteomes" id="UP000006729">
    <property type="component" value="Chromosome 19"/>
</dbReference>
<gene>
    <name evidence="1" type="ORF">POPTR_019G025300</name>
</gene>
<evidence type="ECO:0000313" key="1">
    <source>
        <dbReference type="EMBL" id="PNS90070.1"/>
    </source>
</evidence>
<dbReference type="InParanoid" id="A0A2K1WNH1"/>
<organism evidence="1 2">
    <name type="scientific">Populus trichocarpa</name>
    <name type="common">Western balsam poplar</name>
    <name type="synonym">Populus balsamifera subsp. trichocarpa</name>
    <dbReference type="NCBI Taxonomy" id="3694"/>
    <lineage>
        <taxon>Eukaryota</taxon>
        <taxon>Viridiplantae</taxon>
        <taxon>Streptophyta</taxon>
        <taxon>Embryophyta</taxon>
        <taxon>Tracheophyta</taxon>
        <taxon>Spermatophyta</taxon>
        <taxon>Magnoliopsida</taxon>
        <taxon>eudicotyledons</taxon>
        <taxon>Gunneridae</taxon>
        <taxon>Pentapetalae</taxon>
        <taxon>rosids</taxon>
        <taxon>fabids</taxon>
        <taxon>Malpighiales</taxon>
        <taxon>Salicaceae</taxon>
        <taxon>Saliceae</taxon>
        <taxon>Populus</taxon>
    </lineage>
</organism>
<accession>A0A2K1WNH1</accession>
<sequence>MNNLLLFIFIHINSRDELIKQIGILFHAIHLLEVVQAFVKDSSVVGREKLLTQIFLHLPLIINLTLTTPLVRDLQMFPPR</sequence>
<proteinExistence type="predicted"/>
<keyword evidence="2" id="KW-1185">Reference proteome</keyword>
<reference evidence="1 2" key="1">
    <citation type="journal article" date="2006" name="Science">
        <title>The genome of black cottonwood, Populus trichocarpa (Torr. &amp; Gray).</title>
        <authorList>
            <person name="Tuskan G.A."/>
            <person name="Difazio S."/>
            <person name="Jansson S."/>
            <person name="Bohlmann J."/>
            <person name="Grigoriev I."/>
            <person name="Hellsten U."/>
            <person name="Putnam N."/>
            <person name="Ralph S."/>
            <person name="Rombauts S."/>
            <person name="Salamov A."/>
            <person name="Schein J."/>
            <person name="Sterck L."/>
            <person name="Aerts A."/>
            <person name="Bhalerao R.R."/>
            <person name="Bhalerao R.P."/>
            <person name="Blaudez D."/>
            <person name="Boerjan W."/>
            <person name="Brun A."/>
            <person name="Brunner A."/>
            <person name="Busov V."/>
            <person name="Campbell M."/>
            <person name="Carlson J."/>
            <person name="Chalot M."/>
            <person name="Chapman J."/>
            <person name="Chen G.L."/>
            <person name="Cooper D."/>
            <person name="Coutinho P.M."/>
            <person name="Couturier J."/>
            <person name="Covert S."/>
            <person name="Cronk Q."/>
            <person name="Cunningham R."/>
            <person name="Davis J."/>
            <person name="Degroeve S."/>
            <person name="Dejardin A."/>
            <person name="Depamphilis C."/>
            <person name="Detter J."/>
            <person name="Dirks B."/>
            <person name="Dubchak I."/>
            <person name="Duplessis S."/>
            <person name="Ehlting J."/>
            <person name="Ellis B."/>
            <person name="Gendler K."/>
            <person name="Goodstein D."/>
            <person name="Gribskov M."/>
            <person name="Grimwood J."/>
            <person name="Groover A."/>
            <person name="Gunter L."/>
            <person name="Hamberger B."/>
            <person name="Heinze B."/>
            <person name="Helariutta Y."/>
            <person name="Henrissat B."/>
            <person name="Holligan D."/>
            <person name="Holt R."/>
            <person name="Huang W."/>
            <person name="Islam-Faridi N."/>
            <person name="Jones S."/>
            <person name="Jones-Rhoades M."/>
            <person name="Jorgensen R."/>
            <person name="Joshi C."/>
            <person name="Kangasjarvi J."/>
            <person name="Karlsson J."/>
            <person name="Kelleher C."/>
            <person name="Kirkpatrick R."/>
            <person name="Kirst M."/>
            <person name="Kohler A."/>
            <person name="Kalluri U."/>
            <person name="Larimer F."/>
            <person name="Leebens-Mack J."/>
            <person name="Leple J.C."/>
            <person name="Locascio P."/>
            <person name="Lou Y."/>
            <person name="Lucas S."/>
            <person name="Martin F."/>
            <person name="Montanini B."/>
            <person name="Napoli C."/>
            <person name="Nelson D.R."/>
            <person name="Nelson C."/>
            <person name="Nieminen K."/>
            <person name="Nilsson O."/>
            <person name="Pereda V."/>
            <person name="Peter G."/>
            <person name="Philippe R."/>
            <person name="Pilate G."/>
            <person name="Poliakov A."/>
            <person name="Razumovskaya J."/>
            <person name="Richardson P."/>
            <person name="Rinaldi C."/>
            <person name="Ritland K."/>
            <person name="Rouze P."/>
            <person name="Ryaboy D."/>
            <person name="Schmutz J."/>
            <person name="Schrader J."/>
            <person name="Segerman B."/>
            <person name="Shin H."/>
            <person name="Siddiqui A."/>
            <person name="Sterky F."/>
            <person name="Terry A."/>
            <person name="Tsai C.J."/>
            <person name="Uberbacher E."/>
            <person name="Unneberg P."/>
            <person name="Vahala J."/>
            <person name="Wall K."/>
            <person name="Wessler S."/>
            <person name="Yang G."/>
            <person name="Yin T."/>
            <person name="Douglas C."/>
            <person name="Marra M."/>
            <person name="Sandberg G."/>
            <person name="Van de Peer Y."/>
            <person name="Rokhsar D."/>
        </authorList>
    </citation>
    <scope>NUCLEOTIDE SEQUENCE [LARGE SCALE GENOMIC DNA]</scope>
    <source>
        <strain evidence="2">cv. Nisqually</strain>
    </source>
</reference>
<dbReference type="AlphaFoldDB" id="A0A2K1WNH1"/>
<protein>
    <submittedName>
        <fullName evidence="1">Uncharacterized protein</fullName>
    </submittedName>
</protein>
<name>A0A2K1WNH1_POPTR</name>